<reference evidence="2" key="1">
    <citation type="submission" date="2021-02" db="EMBL/GenBank/DDBJ databases">
        <authorList>
            <person name="Nowell W R."/>
        </authorList>
    </citation>
    <scope>NUCLEOTIDE SEQUENCE</scope>
</reference>
<evidence type="ECO:0000256" key="1">
    <source>
        <dbReference type="SAM" id="MobiDB-lite"/>
    </source>
</evidence>
<proteinExistence type="predicted"/>
<feature type="compositionally biased region" description="Low complexity" evidence="1">
    <location>
        <begin position="13"/>
        <end position="32"/>
    </location>
</feature>
<feature type="region of interest" description="Disordered" evidence="1">
    <location>
        <begin position="91"/>
        <end position="130"/>
    </location>
</feature>
<feature type="region of interest" description="Disordered" evidence="1">
    <location>
        <begin position="1"/>
        <end position="39"/>
    </location>
</feature>
<dbReference type="EMBL" id="CAJOBP010002868">
    <property type="protein sequence ID" value="CAF4378590.1"/>
    <property type="molecule type" value="Genomic_DNA"/>
</dbReference>
<protein>
    <submittedName>
        <fullName evidence="2">Uncharacterized protein</fullName>
    </submittedName>
</protein>
<keyword evidence="3" id="KW-1185">Reference proteome</keyword>
<evidence type="ECO:0000313" key="2">
    <source>
        <dbReference type="EMBL" id="CAF4378590.1"/>
    </source>
</evidence>
<name>A0A820MW82_9BILA</name>
<evidence type="ECO:0000313" key="3">
    <source>
        <dbReference type="Proteomes" id="UP000663873"/>
    </source>
</evidence>
<dbReference type="Proteomes" id="UP000663873">
    <property type="component" value="Unassembled WGS sequence"/>
</dbReference>
<comment type="caution">
    <text evidence="2">The sequence shown here is derived from an EMBL/GenBank/DDBJ whole genome shotgun (WGS) entry which is preliminary data.</text>
</comment>
<organism evidence="2 3">
    <name type="scientific">Rotaria socialis</name>
    <dbReference type="NCBI Taxonomy" id="392032"/>
    <lineage>
        <taxon>Eukaryota</taxon>
        <taxon>Metazoa</taxon>
        <taxon>Spiralia</taxon>
        <taxon>Gnathifera</taxon>
        <taxon>Rotifera</taxon>
        <taxon>Eurotatoria</taxon>
        <taxon>Bdelloidea</taxon>
        <taxon>Philodinida</taxon>
        <taxon>Philodinidae</taxon>
        <taxon>Rotaria</taxon>
    </lineage>
</organism>
<dbReference type="AlphaFoldDB" id="A0A820MW82"/>
<feature type="compositionally biased region" description="Polar residues" evidence="1">
    <location>
        <begin position="99"/>
        <end position="118"/>
    </location>
</feature>
<sequence>MNNNVKEHTTSGPSTHASSALSSSTLLPTTPTYIPSHTPPQSSFVTTIPIGSATVTSPSPLILSETLSSSMYWDPSGFLIPPPSQSIIIPTLAPGPVQRPNSSFSPAPGTVNNSTSRCIQRPSPEPRSCSTNSVPFPLYSPMNYAVGGNSTSSWSDSSVTNRNESNWNYTQESQPLGLSTDSTDFPLYNPFHSGAGLTLPSTTEKNSLINGFSEHYTDRCAVPNDNDTNEMDVLNQEIEDFKKFCFEKCPVGNM</sequence>
<gene>
    <name evidence="2" type="ORF">UJA718_LOCUS17589</name>
</gene>
<accession>A0A820MW82</accession>